<dbReference type="InterPro" id="IPR003805">
    <property type="entry name" value="CobS"/>
</dbReference>
<dbReference type="UniPathway" id="UPA00148">
    <property type="reaction ID" value="UER00238"/>
</dbReference>
<keyword evidence="10 19" id="KW-0812">Transmembrane</keyword>
<keyword evidence="9 19" id="KW-0808">Transferase</keyword>
<sequence>MLLEELNALAVALSFFTRLPLSGKNFDLQRAVLYLPVVGLLLGGIAYFSAWFLLFHTPLGVDLVALLVLALSYYLADYFHFDGLLDMVDALAAGGDRSRKLKLLKTPEVGALGVLFSFFFLLGEFLLVRALLQQKMLTALWARALVGREALALMALLGSPAKKEGLGFLFLQGARRRIMLTQIGWLPLIYYAPLASGATVLLVWWLRGKCARDFGGLTGDLLGATLCLAQWLFLAVFLVGAGFRPW</sequence>
<comment type="caution">
    <text evidence="20">The sequence shown here is derived from an EMBL/GenBank/DDBJ whole genome shotgun (WGS) entry which is preliminary data.</text>
</comment>
<evidence type="ECO:0000256" key="13">
    <source>
        <dbReference type="ARBA" id="ARBA00023136"/>
    </source>
</evidence>
<comment type="similarity">
    <text evidence="4 19">Belongs to the CobS family.</text>
</comment>
<evidence type="ECO:0000256" key="14">
    <source>
        <dbReference type="ARBA" id="ARBA00025228"/>
    </source>
</evidence>
<evidence type="ECO:0000256" key="10">
    <source>
        <dbReference type="ARBA" id="ARBA00022692"/>
    </source>
</evidence>
<dbReference type="Proteomes" id="UP000886101">
    <property type="component" value="Unassembled WGS sequence"/>
</dbReference>
<keyword evidence="8 19" id="KW-0169">Cobalamin biosynthesis</keyword>
<evidence type="ECO:0000256" key="16">
    <source>
        <dbReference type="ARBA" id="ARBA00032853"/>
    </source>
</evidence>
<feature type="transmembrane region" description="Helical" evidence="19">
    <location>
        <begin position="185"/>
        <end position="206"/>
    </location>
</feature>
<comment type="function">
    <text evidence="14 19">Joins adenosylcobinamide-GDP and alpha-ribazole to generate adenosylcobalamin (Ado-cobalamin). Also synthesizes adenosylcobalamin 5'-phosphate from adenosylcobinamide-GDP and alpha-ribazole 5'-phosphate.</text>
</comment>
<evidence type="ECO:0000256" key="19">
    <source>
        <dbReference type="HAMAP-Rule" id="MF_00719"/>
    </source>
</evidence>
<keyword evidence="11 19" id="KW-0460">Magnesium</keyword>
<dbReference type="GO" id="GO:0009236">
    <property type="term" value="P:cobalamin biosynthetic process"/>
    <property type="evidence" value="ECO:0007669"/>
    <property type="project" value="UniProtKB-UniRule"/>
</dbReference>
<protein>
    <recommendedName>
        <fullName evidence="6 19">Adenosylcobinamide-GDP ribazoletransferase</fullName>
        <ecNumber evidence="5 19">2.7.8.26</ecNumber>
    </recommendedName>
    <alternativeName>
        <fullName evidence="16 19">Cobalamin synthase</fullName>
    </alternativeName>
    <alternativeName>
        <fullName evidence="15 19">Cobalamin-5'-phosphate synthase</fullName>
    </alternativeName>
</protein>
<evidence type="ECO:0000256" key="6">
    <source>
        <dbReference type="ARBA" id="ARBA00015850"/>
    </source>
</evidence>
<evidence type="ECO:0000256" key="17">
    <source>
        <dbReference type="ARBA" id="ARBA00048623"/>
    </source>
</evidence>
<proteinExistence type="inferred from homology"/>
<organism evidence="20">
    <name type="scientific">Thermodesulfatator atlanticus</name>
    <dbReference type="NCBI Taxonomy" id="501497"/>
    <lineage>
        <taxon>Bacteria</taxon>
        <taxon>Pseudomonadati</taxon>
        <taxon>Thermodesulfobacteriota</taxon>
        <taxon>Thermodesulfobacteria</taxon>
        <taxon>Thermodesulfobacteriales</taxon>
        <taxon>Thermodesulfatatoraceae</taxon>
        <taxon>Thermodesulfatator</taxon>
    </lineage>
</organism>
<evidence type="ECO:0000256" key="2">
    <source>
        <dbReference type="ARBA" id="ARBA00004651"/>
    </source>
</evidence>
<comment type="pathway">
    <text evidence="3 19">Cofactor biosynthesis; adenosylcobalamin biosynthesis; adenosylcobalamin from cob(II)yrinate a,c-diamide: step 7/7.</text>
</comment>
<dbReference type="GO" id="GO:0008818">
    <property type="term" value="F:cobalamin 5'-phosphate synthase activity"/>
    <property type="evidence" value="ECO:0007669"/>
    <property type="project" value="UniProtKB-UniRule"/>
</dbReference>
<gene>
    <name evidence="19 20" type="primary">cobS</name>
    <name evidence="20" type="ORF">ENJ96_08150</name>
</gene>
<evidence type="ECO:0000256" key="3">
    <source>
        <dbReference type="ARBA" id="ARBA00004663"/>
    </source>
</evidence>
<dbReference type="AlphaFoldDB" id="A0A7V5U372"/>
<feature type="transmembrane region" description="Helical" evidence="19">
    <location>
        <begin position="109"/>
        <end position="132"/>
    </location>
</feature>
<dbReference type="EC" id="2.7.8.26" evidence="5 19"/>
<reference evidence="20" key="1">
    <citation type="journal article" date="2020" name="mSystems">
        <title>Genome- and Community-Level Interaction Insights into Carbon Utilization and Element Cycling Functions of Hydrothermarchaeota in Hydrothermal Sediment.</title>
        <authorList>
            <person name="Zhou Z."/>
            <person name="Liu Y."/>
            <person name="Xu W."/>
            <person name="Pan J."/>
            <person name="Luo Z.H."/>
            <person name="Li M."/>
        </authorList>
    </citation>
    <scope>NUCLEOTIDE SEQUENCE [LARGE SCALE GENOMIC DNA]</scope>
    <source>
        <strain evidence="20">HyVt-533</strain>
    </source>
</reference>
<evidence type="ECO:0000256" key="1">
    <source>
        <dbReference type="ARBA" id="ARBA00001946"/>
    </source>
</evidence>
<comment type="catalytic activity">
    <reaction evidence="18 19">
        <text>alpha-ribazole 5'-phosphate + adenosylcob(III)inamide-GDP = adenosylcob(III)alamin 5'-phosphate + GMP + H(+)</text>
        <dbReference type="Rhea" id="RHEA:23560"/>
        <dbReference type="ChEBI" id="CHEBI:15378"/>
        <dbReference type="ChEBI" id="CHEBI:57918"/>
        <dbReference type="ChEBI" id="CHEBI:58115"/>
        <dbReference type="ChEBI" id="CHEBI:60487"/>
        <dbReference type="ChEBI" id="CHEBI:60493"/>
        <dbReference type="EC" id="2.7.8.26"/>
    </reaction>
</comment>
<comment type="cofactor">
    <cofactor evidence="1 19">
        <name>Mg(2+)</name>
        <dbReference type="ChEBI" id="CHEBI:18420"/>
    </cofactor>
</comment>
<evidence type="ECO:0000256" key="11">
    <source>
        <dbReference type="ARBA" id="ARBA00022842"/>
    </source>
</evidence>
<comment type="catalytic activity">
    <reaction evidence="17 19">
        <text>alpha-ribazole + adenosylcob(III)inamide-GDP = adenosylcob(III)alamin + GMP + H(+)</text>
        <dbReference type="Rhea" id="RHEA:16049"/>
        <dbReference type="ChEBI" id="CHEBI:10329"/>
        <dbReference type="ChEBI" id="CHEBI:15378"/>
        <dbReference type="ChEBI" id="CHEBI:18408"/>
        <dbReference type="ChEBI" id="CHEBI:58115"/>
        <dbReference type="ChEBI" id="CHEBI:60487"/>
        <dbReference type="EC" id="2.7.8.26"/>
    </reaction>
</comment>
<evidence type="ECO:0000256" key="7">
    <source>
        <dbReference type="ARBA" id="ARBA00022475"/>
    </source>
</evidence>
<keyword evidence="12 19" id="KW-1133">Transmembrane helix</keyword>
<feature type="transmembrane region" description="Helical" evidence="19">
    <location>
        <begin position="33"/>
        <end position="54"/>
    </location>
</feature>
<name>A0A7V5U372_9BACT</name>
<dbReference type="GO" id="GO:0051073">
    <property type="term" value="F:adenosylcobinamide-GDP ribazoletransferase activity"/>
    <property type="evidence" value="ECO:0007669"/>
    <property type="project" value="UniProtKB-UniRule"/>
</dbReference>
<evidence type="ECO:0000256" key="15">
    <source>
        <dbReference type="ARBA" id="ARBA00032605"/>
    </source>
</evidence>
<comment type="subcellular location">
    <subcellularLocation>
        <location evidence="2 19">Cell membrane</location>
        <topology evidence="2 19">Multi-pass membrane protein</topology>
    </subcellularLocation>
</comment>
<dbReference type="PANTHER" id="PTHR34148">
    <property type="entry name" value="ADENOSYLCOBINAMIDE-GDP RIBAZOLETRANSFERASE"/>
    <property type="match status" value="1"/>
</dbReference>
<dbReference type="PANTHER" id="PTHR34148:SF1">
    <property type="entry name" value="ADENOSYLCOBINAMIDE-GDP RIBAZOLETRANSFERASE"/>
    <property type="match status" value="1"/>
</dbReference>
<accession>A0A7V5U372</accession>
<evidence type="ECO:0000256" key="5">
    <source>
        <dbReference type="ARBA" id="ARBA00013200"/>
    </source>
</evidence>
<evidence type="ECO:0000256" key="4">
    <source>
        <dbReference type="ARBA" id="ARBA00010561"/>
    </source>
</evidence>
<keyword evidence="13 19" id="KW-0472">Membrane</keyword>
<feature type="transmembrane region" description="Helical" evidence="19">
    <location>
        <begin position="221"/>
        <end position="243"/>
    </location>
</feature>
<feature type="transmembrane region" description="Helical" evidence="19">
    <location>
        <begin position="59"/>
        <end position="76"/>
    </location>
</feature>
<evidence type="ECO:0000256" key="12">
    <source>
        <dbReference type="ARBA" id="ARBA00022989"/>
    </source>
</evidence>
<evidence type="ECO:0000256" key="9">
    <source>
        <dbReference type="ARBA" id="ARBA00022679"/>
    </source>
</evidence>
<dbReference type="GO" id="GO:0005886">
    <property type="term" value="C:plasma membrane"/>
    <property type="evidence" value="ECO:0007669"/>
    <property type="project" value="UniProtKB-SubCell"/>
</dbReference>
<dbReference type="NCBIfam" id="TIGR00317">
    <property type="entry name" value="cobS"/>
    <property type="match status" value="1"/>
</dbReference>
<evidence type="ECO:0000256" key="18">
    <source>
        <dbReference type="ARBA" id="ARBA00049504"/>
    </source>
</evidence>
<keyword evidence="7 19" id="KW-1003">Cell membrane</keyword>
<evidence type="ECO:0000256" key="8">
    <source>
        <dbReference type="ARBA" id="ARBA00022573"/>
    </source>
</evidence>
<dbReference type="HAMAP" id="MF_00719">
    <property type="entry name" value="CobS"/>
    <property type="match status" value="1"/>
</dbReference>
<dbReference type="Pfam" id="PF02654">
    <property type="entry name" value="CobS"/>
    <property type="match status" value="1"/>
</dbReference>
<evidence type="ECO:0000313" key="20">
    <source>
        <dbReference type="EMBL" id="HHI97811.1"/>
    </source>
</evidence>
<dbReference type="EMBL" id="DROK01000241">
    <property type="protein sequence ID" value="HHI97811.1"/>
    <property type="molecule type" value="Genomic_DNA"/>
</dbReference>